<dbReference type="Gene3D" id="3.30.70.330">
    <property type="match status" value="1"/>
</dbReference>
<evidence type="ECO:0000256" key="1">
    <source>
        <dbReference type="ARBA" id="ARBA00006265"/>
    </source>
</evidence>
<feature type="compositionally biased region" description="Low complexity" evidence="3">
    <location>
        <begin position="228"/>
        <end position="238"/>
    </location>
</feature>
<accession>A0A9R1RP64</accession>
<comment type="similarity">
    <text evidence="1">Belongs to the RRM CPSF6/7 family.</text>
</comment>
<evidence type="ECO:0000259" key="4">
    <source>
        <dbReference type="PROSITE" id="PS50102"/>
    </source>
</evidence>
<dbReference type="PROSITE" id="PS50102">
    <property type="entry name" value="RRM"/>
    <property type="match status" value="1"/>
</dbReference>
<feature type="region of interest" description="Disordered" evidence="3">
    <location>
        <begin position="227"/>
        <end position="274"/>
    </location>
</feature>
<dbReference type="OMA" id="GRHCVAS"/>
<dbReference type="GO" id="GO:0006397">
    <property type="term" value="P:mRNA processing"/>
    <property type="evidence" value="ECO:0007669"/>
    <property type="project" value="UniProtKB-KW"/>
</dbReference>
<dbReference type="GO" id="GO:0003723">
    <property type="term" value="F:RNA binding"/>
    <property type="evidence" value="ECO:0007669"/>
    <property type="project" value="UniProtKB-UniRule"/>
</dbReference>
<dbReference type="Proteomes" id="UP000324705">
    <property type="component" value="Chromosome 2B"/>
</dbReference>
<dbReference type="Gramene" id="TRITD2Bv1G164580.1">
    <property type="protein sequence ID" value="TRITD2Bv1G164580.1"/>
    <property type="gene ID" value="TRITD2Bv1G164580"/>
</dbReference>
<evidence type="ECO:0000256" key="2">
    <source>
        <dbReference type="PROSITE-ProRule" id="PRU00176"/>
    </source>
</evidence>
<dbReference type="PRINTS" id="PR01217">
    <property type="entry name" value="PRICHEXTENSN"/>
</dbReference>
<evidence type="ECO:0000313" key="6">
    <source>
        <dbReference type="Proteomes" id="UP000324705"/>
    </source>
</evidence>
<feature type="domain" description="RRM" evidence="4">
    <location>
        <begin position="141"/>
        <end position="219"/>
    </location>
</feature>
<dbReference type="PANTHER" id="PTHR23204">
    <property type="entry name" value="CLEAVAGE AND POLYADENYLATION SPECIFIC FACTOR"/>
    <property type="match status" value="1"/>
</dbReference>
<organism evidence="5 6">
    <name type="scientific">Triticum turgidum subsp. durum</name>
    <name type="common">Durum wheat</name>
    <name type="synonym">Triticum durum</name>
    <dbReference type="NCBI Taxonomy" id="4567"/>
    <lineage>
        <taxon>Eukaryota</taxon>
        <taxon>Viridiplantae</taxon>
        <taxon>Streptophyta</taxon>
        <taxon>Embryophyta</taxon>
        <taxon>Tracheophyta</taxon>
        <taxon>Spermatophyta</taxon>
        <taxon>Magnoliopsida</taxon>
        <taxon>Liliopsida</taxon>
        <taxon>Poales</taxon>
        <taxon>Poaceae</taxon>
        <taxon>BOP clade</taxon>
        <taxon>Pooideae</taxon>
        <taxon>Triticodae</taxon>
        <taxon>Triticeae</taxon>
        <taxon>Triticinae</taxon>
        <taxon>Triticum</taxon>
    </lineage>
</organism>
<feature type="compositionally biased region" description="Pro residues" evidence="3">
    <location>
        <begin position="45"/>
        <end position="60"/>
    </location>
</feature>
<feature type="region of interest" description="Disordered" evidence="3">
    <location>
        <begin position="13"/>
        <end position="141"/>
    </location>
</feature>
<reference evidence="5 6" key="1">
    <citation type="submission" date="2017-09" db="EMBL/GenBank/DDBJ databases">
        <authorList>
            <consortium name="International Durum Wheat Genome Sequencing Consortium (IDWGSC)"/>
            <person name="Milanesi L."/>
        </authorList>
    </citation>
    <scope>NUCLEOTIDE SEQUENCE [LARGE SCALE GENOMIC DNA]</scope>
    <source>
        <strain evidence="6">cv. Svevo</strain>
    </source>
</reference>
<name>A0A9R1RP64_TRITD</name>
<dbReference type="SUPFAM" id="SSF54928">
    <property type="entry name" value="RNA-binding domain, RBD"/>
    <property type="match status" value="1"/>
</dbReference>
<dbReference type="InterPro" id="IPR035979">
    <property type="entry name" value="RBD_domain_sf"/>
</dbReference>
<protein>
    <recommendedName>
        <fullName evidence="4">RRM domain-containing protein</fullName>
    </recommendedName>
</protein>
<proteinExistence type="inferred from homology"/>
<dbReference type="Pfam" id="PF00076">
    <property type="entry name" value="RRM_1"/>
    <property type="match status" value="1"/>
</dbReference>
<keyword evidence="6" id="KW-1185">Reference proteome</keyword>
<feature type="compositionally biased region" description="Pro residues" evidence="3">
    <location>
        <begin position="70"/>
        <end position="116"/>
    </location>
</feature>
<dbReference type="AlphaFoldDB" id="A0A9R1RP64"/>
<gene>
    <name evidence="5" type="ORF">TRITD_2Bv1G164580</name>
</gene>
<evidence type="ECO:0000313" key="5">
    <source>
        <dbReference type="EMBL" id="VAH48622.1"/>
    </source>
</evidence>
<sequence length="490" mass="52426">MDAGGELNAAVAEPIGAIQYPPSPGATFDDDCDDLYGDVNLSFLPLPPLSPSPSSPPKTPSPGLSILSPSPSPPPRRNPSPKPQPEPVSVPEPPKKPTPQHQPPLPLQKPPSPRQPKAPTFRHQPPRRAPGGSTSSSPPTTALYIGDLPWWTTDAEVEAALAPHGALDGLYFYADKCSGRSRGSCRADFLHPAAAASAAAALHGRVFDGHHCVASLSCPPELRRFGADSDASAPATAPTPNPTQGRGGSASSVTTARGKVGSLGDGSAVGPMAPRPRQFAAMIGGGGGFPSSIGQYNAGMGTDAMPSVVPPHVNPAYLAASRMAMGGPGTGMWPNQGMAGGLWGGLQPWNFGGCDMSWQQQPRLQQHHRQVQQQYRNGNGGYVKLRGTGPGGRNQDKDIGNVRGNPDRRSYGRGGGERPRERDRHREYAPERERGRERNWNDKDQHGGGEQKRYPQYTEHDDWERRGRLRSRSQSRDSDDDGDDHPRRRH</sequence>
<feature type="compositionally biased region" description="Low complexity" evidence="3">
    <location>
        <begin position="129"/>
        <end position="141"/>
    </location>
</feature>
<dbReference type="SMART" id="SM00360">
    <property type="entry name" value="RRM"/>
    <property type="match status" value="1"/>
</dbReference>
<feature type="region of interest" description="Disordered" evidence="3">
    <location>
        <begin position="360"/>
        <end position="490"/>
    </location>
</feature>
<dbReference type="InterPro" id="IPR012677">
    <property type="entry name" value="Nucleotide-bd_a/b_plait_sf"/>
</dbReference>
<feature type="compositionally biased region" description="Basic and acidic residues" evidence="3">
    <location>
        <begin position="394"/>
        <end position="466"/>
    </location>
</feature>
<dbReference type="GO" id="GO:0005634">
    <property type="term" value="C:nucleus"/>
    <property type="evidence" value="ECO:0007669"/>
    <property type="project" value="UniProtKB-SubCell"/>
</dbReference>
<keyword evidence="2" id="KW-0694">RNA-binding</keyword>
<dbReference type="InterPro" id="IPR034772">
    <property type="entry name" value="CPSF6/7"/>
</dbReference>
<dbReference type="EMBL" id="LT934114">
    <property type="protein sequence ID" value="VAH48622.1"/>
    <property type="molecule type" value="Genomic_DNA"/>
</dbReference>
<evidence type="ECO:0000256" key="3">
    <source>
        <dbReference type="SAM" id="MobiDB-lite"/>
    </source>
</evidence>
<dbReference type="InterPro" id="IPR000504">
    <property type="entry name" value="RRM_dom"/>
</dbReference>